<evidence type="ECO:0000256" key="1">
    <source>
        <dbReference type="SAM" id="MobiDB-lite"/>
    </source>
</evidence>
<reference evidence="2 3" key="1">
    <citation type="submission" date="2013-08" db="EMBL/GenBank/DDBJ databases">
        <title>The genome sequence of Skermanella stibiiresistens.</title>
        <authorList>
            <person name="Zhu W."/>
            <person name="Wang G."/>
        </authorList>
    </citation>
    <scope>NUCLEOTIDE SEQUENCE [LARGE SCALE GENOMIC DNA]</scope>
    <source>
        <strain evidence="2 3">SB22</strain>
    </source>
</reference>
<dbReference type="Proteomes" id="UP000019486">
    <property type="component" value="Unassembled WGS sequence"/>
</dbReference>
<protein>
    <submittedName>
        <fullName evidence="2">Uncharacterized protein</fullName>
    </submittedName>
</protein>
<evidence type="ECO:0000313" key="2">
    <source>
        <dbReference type="EMBL" id="EWY39503.1"/>
    </source>
</evidence>
<accession>W9H6V5</accession>
<evidence type="ECO:0000313" key="3">
    <source>
        <dbReference type="Proteomes" id="UP000019486"/>
    </source>
</evidence>
<name>W9H6V5_9PROT</name>
<feature type="region of interest" description="Disordered" evidence="1">
    <location>
        <begin position="1"/>
        <end position="51"/>
    </location>
</feature>
<dbReference type="AlphaFoldDB" id="W9H6V5"/>
<gene>
    <name evidence="2" type="ORF">N825_07015</name>
</gene>
<sequence>MTEKQKGLTTPRGHPATGRNVPRNVGEKGTATQENRQSARHNLIGQASDGI</sequence>
<dbReference type="EMBL" id="AVFL01000012">
    <property type="protein sequence ID" value="EWY39503.1"/>
    <property type="molecule type" value="Genomic_DNA"/>
</dbReference>
<comment type="caution">
    <text evidence="2">The sequence shown here is derived from an EMBL/GenBank/DDBJ whole genome shotgun (WGS) entry which is preliminary data.</text>
</comment>
<dbReference type="STRING" id="1385369.N825_07015"/>
<keyword evidence="3" id="KW-1185">Reference proteome</keyword>
<organism evidence="2 3">
    <name type="scientific">Skermanella stibiiresistens SB22</name>
    <dbReference type="NCBI Taxonomy" id="1385369"/>
    <lineage>
        <taxon>Bacteria</taxon>
        <taxon>Pseudomonadati</taxon>
        <taxon>Pseudomonadota</taxon>
        <taxon>Alphaproteobacteria</taxon>
        <taxon>Rhodospirillales</taxon>
        <taxon>Azospirillaceae</taxon>
        <taxon>Skermanella</taxon>
    </lineage>
</organism>
<proteinExistence type="predicted"/>